<dbReference type="Proteomes" id="UP000616839">
    <property type="component" value="Unassembled WGS sequence"/>
</dbReference>
<feature type="region of interest" description="Disordered" evidence="1">
    <location>
        <begin position="42"/>
        <end position="61"/>
    </location>
</feature>
<evidence type="ECO:0000313" key="2">
    <source>
        <dbReference type="EMBL" id="MBD8869474.1"/>
    </source>
</evidence>
<proteinExistence type="predicted"/>
<gene>
    <name evidence="2" type="ORF">IE331_07545</name>
</gene>
<organism evidence="2 3">
    <name type="scientific">Nocardioides donggukensis</name>
    <dbReference type="NCBI Taxonomy" id="2774019"/>
    <lineage>
        <taxon>Bacteria</taxon>
        <taxon>Bacillati</taxon>
        <taxon>Actinomycetota</taxon>
        <taxon>Actinomycetes</taxon>
        <taxon>Propionibacteriales</taxon>
        <taxon>Nocardioidaceae</taxon>
        <taxon>Nocardioides</taxon>
    </lineage>
</organism>
<protein>
    <submittedName>
        <fullName evidence="2">Uncharacterized protein</fullName>
    </submittedName>
</protein>
<sequence>MTVHICRDCGDEVPGGEAVLRSMSFRQVAYCRGCWNANHGSPVPAQRVSQEDAWDRNRQDA</sequence>
<name>A0A927Q1I3_9ACTN</name>
<reference evidence="2" key="1">
    <citation type="submission" date="2020-09" db="EMBL/GenBank/DDBJ databases">
        <title>Nocardioides sp. strain MJB4 16S ribosomal RNA gene Genome sequencing and assembly.</title>
        <authorList>
            <person name="Kim I."/>
        </authorList>
    </citation>
    <scope>NUCLEOTIDE SEQUENCE</scope>
    <source>
        <strain evidence="2">MJB4</strain>
    </source>
</reference>
<evidence type="ECO:0000313" key="3">
    <source>
        <dbReference type="Proteomes" id="UP000616839"/>
    </source>
</evidence>
<accession>A0A927Q1I3</accession>
<dbReference type="EMBL" id="JACYXZ010000002">
    <property type="protein sequence ID" value="MBD8869474.1"/>
    <property type="molecule type" value="Genomic_DNA"/>
</dbReference>
<feature type="compositionally biased region" description="Basic and acidic residues" evidence="1">
    <location>
        <begin position="49"/>
        <end position="61"/>
    </location>
</feature>
<keyword evidence="3" id="KW-1185">Reference proteome</keyword>
<dbReference type="RefSeq" id="WP_192142189.1">
    <property type="nucleotide sequence ID" value="NZ_JACYXZ010000002.1"/>
</dbReference>
<comment type="caution">
    <text evidence="2">The sequence shown here is derived from an EMBL/GenBank/DDBJ whole genome shotgun (WGS) entry which is preliminary data.</text>
</comment>
<evidence type="ECO:0000256" key="1">
    <source>
        <dbReference type="SAM" id="MobiDB-lite"/>
    </source>
</evidence>
<dbReference type="AlphaFoldDB" id="A0A927Q1I3"/>